<evidence type="ECO:0000256" key="7">
    <source>
        <dbReference type="ARBA" id="ARBA00022729"/>
    </source>
</evidence>
<dbReference type="Proteomes" id="UP000197065">
    <property type="component" value="Unassembled WGS sequence"/>
</dbReference>
<name>A0A212RK32_9PROT</name>
<comment type="similarity">
    <text evidence="2 14 15">Belongs to the TonB-dependent receptor family.</text>
</comment>
<evidence type="ECO:0000256" key="16">
    <source>
        <dbReference type="SAM" id="MobiDB-lite"/>
    </source>
</evidence>
<dbReference type="PANTHER" id="PTHR32552">
    <property type="entry name" value="FERRICHROME IRON RECEPTOR-RELATED"/>
    <property type="match status" value="1"/>
</dbReference>
<sequence>MARDVLRKGAWGIALPVSVLFGALDDAGAQEAGVSALGEIKVEGQSVAGEDGGKGPVDGFVAKTSTAGSKTDTPIIETPQAITVIGRDRMETLQATSTNEAIRYAPGIAVDVYGPDTRSDNYLTIRGLPGNFYQDGLRLPVTRPYASYRVDPWMLDRIEILRGPASILYGQGGPGGTINYVSKRPEDTPHTIIEQQFGNRRRLETAIDQNGLIDKAGKWSYRINALGSRSDLGGGDPYTGQRVAVAPSLSFKPNDQTSLTAFASYLHDDTSISSNFLPARGTVLPNPNGRISRNQWTGDRDYDEYKKEQWSLGYEFEHHFNSMFTIRQNLRYSSVDSDIKTVYGADLLPSSYDRTLSYLNRYAVGGNVKSKALTIDNQLETKLDTGPARHTFLLGVDFLREKSSDHQDFRYGDPLNLYTGQSIAYPLKNPTLGIRGEDQTVTQTGVYVQDQVKLWEKLVITGGIRFDAATNDYKDVTDASLPGDRAAINKAKARDHDWSPRIGAVYLFDNGLAPYASYTESFSMNAGSEYDLSTRKTNGDPFAPSSGKQREVGLRWQPPGTRHSFTASYFDLDQTNVVSGSARTAYAEDLRSRGFELEALMQFDLGVRVIASYTHQNVKVSDSESRPQDVGNHPTAVPSDMAQLWSDYTFQDGLLKGFRFGGGVRWTGSTNGGTDSTSGEKVKVPDFALFDAGISYDIKNWRFALNASNLTDKTYVSGCGDPTSCFYGPGRLILGSVRYSF</sequence>
<feature type="domain" description="TonB-dependent receptor plug" evidence="18">
    <location>
        <begin position="75"/>
        <end position="177"/>
    </location>
</feature>
<dbReference type="InterPro" id="IPR039426">
    <property type="entry name" value="TonB-dep_rcpt-like"/>
</dbReference>
<evidence type="ECO:0000313" key="19">
    <source>
        <dbReference type="EMBL" id="SNB72812.1"/>
    </source>
</evidence>
<feature type="region of interest" description="Disordered" evidence="16">
    <location>
        <begin position="535"/>
        <end position="557"/>
    </location>
</feature>
<evidence type="ECO:0000256" key="12">
    <source>
        <dbReference type="ARBA" id="ARBA00023170"/>
    </source>
</evidence>
<dbReference type="GO" id="GO:0015344">
    <property type="term" value="F:siderophore uptake transmembrane transporter activity"/>
    <property type="evidence" value="ECO:0007669"/>
    <property type="project" value="TreeGrafter"/>
</dbReference>
<evidence type="ECO:0000256" key="1">
    <source>
        <dbReference type="ARBA" id="ARBA00004571"/>
    </source>
</evidence>
<keyword evidence="11 14" id="KW-0472">Membrane</keyword>
<keyword evidence="7" id="KW-0732">Signal</keyword>
<dbReference type="InterPro" id="IPR012910">
    <property type="entry name" value="Plug_dom"/>
</dbReference>
<keyword evidence="8" id="KW-0408">Iron</keyword>
<proteinExistence type="inferred from homology"/>
<comment type="subcellular location">
    <subcellularLocation>
        <location evidence="1 14">Cell outer membrane</location>
        <topology evidence="1 14">Multi-pass membrane protein</topology>
    </subcellularLocation>
</comment>
<dbReference type="PROSITE" id="PS52016">
    <property type="entry name" value="TONB_DEPENDENT_REC_3"/>
    <property type="match status" value="1"/>
</dbReference>
<dbReference type="GO" id="GO:0015891">
    <property type="term" value="P:siderophore transport"/>
    <property type="evidence" value="ECO:0007669"/>
    <property type="project" value="InterPro"/>
</dbReference>
<dbReference type="FunFam" id="2.170.130.10:FF:000001">
    <property type="entry name" value="Catecholate siderophore TonB-dependent receptor"/>
    <property type="match status" value="1"/>
</dbReference>
<organism evidence="19 20">
    <name type="scientific">Arboricoccus pini</name>
    <dbReference type="NCBI Taxonomy" id="1963835"/>
    <lineage>
        <taxon>Bacteria</taxon>
        <taxon>Pseudomonadati</taxon>
        <taxon>Pseudomonadota</taxon>
        <taxon>Alphaproteobacteria</taxon>
        <taxon>Geminicoccales</taxon>
        <taxon>Geminicoccaceae</taxon>
        <taxon>Arboricoccus</taxon>
    </lineage>
</organism>
<keyword evidence="6 14" id="KW-0812">Transmembrane</keyword>
<evidence type="ECO:0000256" key="3">
    <source>
        <dbReference type="ARBA" id="ARBA00022448"/>
    </source>
</evidence>
<gene>
    <name evidence="19" type="ORF">SAMN07250955_1103</name>
</gene>
<accession>A0A212RK32</accession>
<dbReference type="InterPro" id="IPR037066">
    <property type="entry name" value="Plug_dom_sf"/>
</dbReference>
<dbReference type="NCBIfam" id="TIGR01783">
    <property type="entry name" value="TonB-siderophor"/>
    <property type="match status" value="1"/>
</dbReference>
<evidence type="ECO:0000256" key="5">
    <source>
        <dbReference type="ARBA" id="ARBA00022496"/>
    </source>
</evidence>
<keyword evidence="10 15" id="KW-0798">TonB box</keyword>
<dbReference type="CDD" id="cd01347">
    <property type="entry name" value="ligand_gated_channel"/>
    <property type="match status" value="1"/>
</dbReference>
<dbReference type="InterPro" id="IPR010105">
    <property type="entry name" value="TonB_sidphr_rcpt"/>
</dbReference>
<evidence type="ECO:0000313" key="20">
    <source>
        <dbReference type="Proteomes" id="UP000197065"/>
    </source>
</evidence>
<evidence type="ECO:0000259" key="18">
    <source>
        <dbReference type="Pfam" id="PF07715"/>
    </source>
</evidence>
<dbReference type="InterPro" id="IPR000531">
    <property type="entry name" value="Beta-barrel_TonB"/>
</dbReference>
<evidence type="ECO:0000256" key="13">
    <source>
        <dbReference type="ARBA" id="ARBA00023237"/>
    </source>
</evidence>
<keyword evidence="9" id="KW-0406">Ion transport</keyword>
<keyword evidence="5" id="KW-0410">Iron transport</keyword>
<evidence type="ECO:0000256" key="8">
    <source>
        <dbReference type="ARBA" id="ARBA00023004"/>
    </source>
</evidence>
<evidence type="ECO:0000256" key="11">
    <source>
        <dbReference type="ARBA" id="ARBA00023136"/>
    </source>
</evidence>
<keyword evidence="4 14" id="KW-1134">Transmembrane beta strand</keyword>
<evidence type="ECO:0000256" key="4">
    <source>
        <dbReference type="ARBA" id="ARBA00022452"/>
    </source>
</evidence>
<feature type="region of interest" description="Disordered" evidence="16">
    <location>
        <begin position="46"/>
        <end position="73"/>
    </location>
</feature>
<dbReference type="AlphaFoldDB" id="A0A212RK32"/>
<dbReference type="RefSeq" id="WP_165769611.1">
    <property type="nucleotide sequence ID" value="NZ_FYEH01000010.1"/>
</dbReference>
<keyword evidence="3 14" id="KW-0813">Transport</keyword>
<feature type="domain" description="TonB-dependent receptor-like beta-barrel" evidence="17">
    <location>
        <begin position="252"/>
        <end position="710"/>
    </location>
</feature>
<dbReference type="InterPro" id="IPR036942">
    <property type="entry name" value="Beta-barrel_TonB_sf"/>
</dbReference>
<evidence type="ECO:0000256" key="2">
    <source>
        <dbReference type="ARBA" id="ARBA00009810"/>
    </source>
</evidence>
<dbReference type="GO" id="GO:0009279">
    <property type="term" value="C:cell outer membrane"/>
    <property type="evidence" value="ECO:0007669"/>
    <property type="project" value="UniProtKB-SubCell"/>
</dbReference>
<evidence type="ECO:0000256" key="14">
    <source>
        <dbReference type="PROSITE-ProRule" id="PRU01360"/>
    </source>
</evidence>
<dbReference type="GO" id="GO:0038023">
    <property type="term" value="F:signaling receptor activity"/>
    <property type="evidence" value="ECO:0007669"/>
    <property type="project" value="InterPro"/>
</dbReference>
<evidence type="ECO:0000256" key="10">
    <source>
        <dbReference type="ARBA" id="ARBA00023077"/>
    </source>
</evidence>
<feature type="compositionally biased region" description="Polar residues" evidence="16">
    <location>
        <begin position="63"/>
        <end position="72"/>
    </location>
</feature>
<dbReference type="Gene3D" id="2.170.130.10">
    <property type="entry name" value="TonB-dependent receptor, plug domain"/>
    <property type="match status" value="1"/>
</dbReference>
<dbReference type="SUPFAM" id="SSF56935">
    <property type="entry name" value="Porins"/>
    <property type="match status" value="1"/>
</dbReference>
<keyword evidence="20" id="KW-1185">Reference proteome</keyword>
<dbReference type="Pfam" id="PF00593">
    <property type="entry name" value="TonB_dep_Rec_b-barrel"/>
    <property type="match status" value="1"/>
</dbReference>
<dbReference type="Gene3D" id="2.40.170.20">
    <property type="entry name" value="TonB-dependent receptor, beta-barrel domain"/>
    <property type="match status" value="1"/>
</dbReference>
<evidence type="ECO:0000256" key="15">
    <source>
        <dbReference type="RuleBase" id="RU003357"/>
    </source>
</evidence>
<keyword evidence="13 14" id="KW-0998">Cell outer membrane</keyword>
<protein>
    <submittedName>
        <fullName evidence="19">Iron complex outermembrane recepter protein</fullName>
    </submittedName>
</protein>
<evidence type="ECO:0000259" key="17">
    <source>
        <dbReference type="Pfam" id="PF00593"/>
    </source>
</evidence>
<dbReference type="EMBL" id="FYEH01000010">
    <property type="protein sequence ID" value="SNB72812.1"/>
    <property type="molecule type" value="Genomic_DNA"/>
</dbReference>
<evidence type="ECO:0000256" key="6">
    <source>
        <dbReference type="ARBA" id="ARBA00022692"/>
    </source>
</evidence>
<keyword evidence="12" id="KW-0675">Receptor</keyword>
<evidence type="ECO:0000256" key="9">
    <source>
        <dbReference type="ARBA" id="ARBA00023065"/>
    </source>
</evidence>
<reference evidence="19 20" key="1">
    <citation type="submission" date="2017-06" db="EMBL/GenBank/DDBJ databases">
        <authorList>
            <person name="Kim H.J."/>
            <person name="Triplett B.A."/>
        </authorList>
    </citation>
    <scope>NUCLEOTIDE SEQUENCE [LARGE SCALE GENOMIC DNA]</scope>
    <source>
        <strain evidence="19 20">B29T1</strain>
    </source>
</reference>
<dbReference type="Pfam" id="PF07715">
    <property type="entry name" value="Plug"/>
    <property type="match status" value="1"/>
</dbReference>
<dbReference type="PANTHER" id="PTHR32552:SF68">
    <property type="entry name" value="FERRICHROME OUTER MEMBRANE TRANSPORTER_PHAGE RECEPTOR"/>
    <property type="match status" value="1"/>
</dbReference>